<name>A0AAV6YR60_ENGPU</name>
<dbReference type="Proteomes" id="UP000824782">
    <property type="component" value="Unassembled WGS sequence"/>
</dbReference>
<evidence type="ECO:0000313" key="1">
    <source>
        <dbReference type="EMBL" id="KAG8537345.1"/>
    </source>
</evidence>
<reference evidence="1" key="1">
    <citation type="thesis" date="2020" institute="ProQuest LLC" country="789 East Eisenhower Parkway, Ann Arbor, MI, USA">
        <title>Comparative Genomics and Chromosome Evolution.</title>
        <authorList>
            <person name="Mudd A.B."/>
        </authorList>
    </citation>
    <scope>NUCLEOTIDE SEQUENCE</scope>
    <source>
        <strain evidence="1">237g6f4</strain>
        <tissue evidence="1">Blood</tissue>
    </source>
</reference>
<proteinExistence type="predicted"/>
<protein>
    <submittedName>
        <fullName evidence="1">Uncharacterized protein</fullName>
    </submittedName>
</protein>
<gene>
    <name evidence="1" type="ORF">GDO81_024688</name>
</gene>
<evidence type="ECO:0000313" key="2">
    <source>
        <dbReference type="Proteomes" id="UP000824782"/>
    </source>
</evidence>
<sequence length="76" mass="8439">MASPGGGGLLFRGWRCAAVTSLGSDSSHYPLSRVPDFRPYIIHKEKEAETICDRLLVVSSADKRCRRPREDLSGDF</sequence>
<keyword evidence="2" id="KW-1185">Reference proteome</keyword>
<organism evidence="1 2">
    <name type="scientific">Engystomops pustulosus</name>
    <name type="common">Tungara frog</name>
    <name type="synonym">Physalaemus pustulosus</name>
    <dbReference type="NCBI Taxonomy" id="76066"/>
    <lineage>
        <taxon>Eukaryota</taxon>
        <taxon>Metazoa</taxon>
        <taxon>Chordata</taxon>
        <taxon>Craniata</taxon>
        <taxon>Vertebrata</taxon>
        <taxon>Euteleostomi</taxon>
        <taxon>Amphibia</taxon>
        <taxon>Batrachia</taxon>
        <taxon>Anura</taxon>
        <taxon>Neobatrachia</taxon>
        <taxon>Hyloidea</taxon>
        <taxon>Leptodactylidae</taxon>
        <taxon>Leiuperinae</taxon>
        <taxon>Engystomops</taxon>
    </lineage>
</organism>
<comment type="caution">
    <text evidence="1">The sequence shown here is derived from an EMBL/GenBank/DDBJ whole genome shotgun (WGS) entry which is preliminary data.</text>
</comment>
<dbReference type="EMBL" id="WNYA01031302">
    <property type="protein sequence ID" value="KAG8537345.1"/>
    <property type="molecule type" value="Genomic_DNA"/>
</dbReference>
<dbReference type="AlphaFoldDB" id="A0AAV6YR60"/>
<accession>A0AAV6YR60</accession>